<evidence type="ECO:0000313" key="2">
    <source>
        <dbReference type="EMBL" id="NYZ66446.1"/>
    </source>
</evidence>
<keyword evidence="3" id="KW-1185">Reference proteome</keyword>
<dbReference type="Proteomes" id="UP000569732">
    <property type="component" value="Unassembled WGS sequence"/>
</dbReference>
<evidence type="ECO:0000256" key="1">
    <source>
        <dbReference type="SAM" id="SignalP"/>
    </source>
</evidence>
<keyword evidence="1" id="KW-0732">Signal</keyword>
<dbReference type="EMBL" id="JACCKB010000014">
    <property type="protein sequence ID" value="NYZ66446.1"/>
    <property type="molecule type" value="Genomic_DNA"/>
</dbReference>
<organism evidence="2 3">
    <name type="scientific">Spartinivicinus marinus</name>
    <dbReference type="NCBI Taxonomy" id="2994442"/>
    <lineage>
        <taxon>Bacteria</taxon>
        <taxon>Pseudomonadati</taxon>
        <taxon>Pseudomonadota</taxon>
        <taxon>Gammaproteobacteria</taxon>
        <taxon>Oceanospirillales</taxon>
        <taxon>Zooshikellaceae</taxon>
        <taxon>Spartinivicinus</taxon>
    </lineage>
</organism>
<accession>A0A853IFZ3</accession>
<feature type="chain" id="PRO_5032372821" evidence="1">
    <location>
        <begin position="20"/>
        <end position="135"/>
    </location>
</feature>
<sequence length="135" mass="15889">MLKYFVTVPLLFVASLSHAGWVSMYVYCAKPDGSDWDWLKQPNGEYATVFGYMDRQPKPPHQYFHYQRIKQYEYDLLESQCKAGYVPQPAKTNGDGWYVFQVEDLNGNKTFAEGYRTLYRDPCSITDHYRDPRCD</sequence>
<protein>
    <submittedName>
        <fullName evidence="2">Uncharacterized protein</fullName>
    </submittedName>
</protein>
<feature type="signal peptide" evidence="1">
    <location>
        <begin position="1"/>
        <end position="19"/>
    </location>
</feature>
<dbReference type="RefSeq" id="WP_180568476.1">
    <property type="nucleotide sequence ID" value="NZ_JACCKB010000014.1"/>
</dbReference>
<name>A0A853IFZ3_9GAMM</name>
<gene>
    <name evidence="2" type="ORF">H0A36_10535</name>
</gene>
<evidence type="ECO:0000313" key="3">
    <source>
        <dbReference type="Proteomes" id="UP000569732"/>
    </source>
</evidence>
<proteinExistence type="predicted"/>
<dbReference type="AlphaFoldDB" id="A0A853IFZ3"/>
<reference evidence="2 3" key="1">
    <citation type="submission" date="2020-07" db="EMBL/GenBank/DDBJ databases">
        <title>Endozoicomonas sp. nov., isolated from sediment.</title>
        <authorList>
            <person name="Gu T."/>
        </authorList>
    </citation>
    <scope>NUCLEOTIDE SEQUENCE [LARGE SCALE GENOMIC DNA]</scope>
    <source>
        <strain evidence="2 3">SM1973</strain>
    </source>
</reference>
<comment type="caution">
    <text evidence="2">The sequence shown here is derived from an EMBL/GenBank/DDBJ whole genome shotgun (WGS) entry which is preliminary data.</text>
</comment>